<proteinExistence type="predicted"/>
<organism evidence="2 3">
    <name type="scientific">Namhaeicola litoreus</name>
    <dbReference type="NCBI Taxonomy" id="1052145"/>
    <lineage>
        <taxon>Bacteria</taxon>
        <taxon>Pseudomonadati</taxon>
        <taxon>Bacteroidota</taxon>
        <taxon>Flavobacteriia</taxon>
        <taxon>Flavobacteriales</taxon>
        <taxon>Flavobacteriaceae</taxon>
        <taxon>Namhaeicola</taxon>
    </lineage>
</organism>
<dbReference type="Gene3D" id="3.90.930.1">
    <property type="match status" value="1"/>
</dbReference>
<feature type="signal peptide" evidence="1">
    <location>
        <begin position="1"/>
        <end position="19"/>
    </location>
</feature>
<comment type="caution">
    <text evidence="2">The sequence shown here is derived from an EMBL/GenBank/DDBJ whole genome shotgun (WGS) entry which is preliminary data.</text>
</comment>
<dbReference type="SUPFAM" id="SSF82185">
    <property type="entry name" value="Histone H3 K4-specific methyltransferase SET7/9 N-terminal domain"/>
    <property type="match status" value="1"/>
</dbReference>
<dbReference type="EMBL" id="JBHTMY010000002">
    <property type="protein sequence ID" value="MFD1315003.1"/>
    <property type="molecule type" value="Genomic_DNA"/>
</dbReference>
<accession>A0ABW3Y0K2</accession>
<keyword evidence="1" id="KW-0732">Signal</keyword>
<evidence type="ECO:0000313" key="3">
    <source>
        <dbReference type="Proteomes" id="UP001597201"/>
    </source>
</evidence>
<evidence type="ECO:0000313" key="2">
    <source>
        <dbReference type="EMBL" id="MFD1315003.1"/>
    </source>
</evidence>
<dbReference type="Proteomes" id="UP001597201">
    <property type="component" value="Unassembled WGS sequence"/>
</dbReference>
<name>A0ABW3Y0K2_9FLAO</name>
<sequence>MKTLLFSVLTFFICLNAYAQKKNQTITPVGDLFEVTIYYNDGSIMQKGFLNQENQLHASWESFFENGDRKCVATYENGKKVGVWYYWDLNGKKTKVIYQDNKVVSTEEVTLNKEPDLQ</sequence>
<keyword evidence="3" id="KW-1185">Reference proteome</keyword>
<dbReference type="RefSeq" id="WP_377176927.1">
    <property type="nucleotide sequence ID" value="NZ_JBHTMY010000002.1"/>
</dbReference>
<protein>
    <submittedName>
        <fullName evidence="2">Toxin-antitoxin system YwqK family antitoxin</fullName>
    </submittedName>
</protein>
<feature type="chain" id="PRO_5045890247" evidence="1">
    <location>
        <begin position="20"/>
        <end position="118"/>
    </location>
</feature>
<evidence type="ECO:0000256" key="1">
    <source>
        <dbReference type="SAM" id="SignalP"/>
    </source>
</evidence>
<gene>
    <name evidence="2" type="ORF">ACFQ39_05200</name>
</gene>
<reference evidence="3" key="1">
    <citation type="journal article" date="2019" name="Int. J. Syst. Evol. Microbiol.">
        <title>The Global Catalogue of Microorganisms (GCM) 10K type strain sequencing project: providing services to taxonomists for standard genome sequencing and annotation.</title>
        <authorList>
            <consortium name="The Broad Institute Genomics Platform"/>
            <consortium name="The Broad Institute Genome Sequencing Center for Infectious Disease"/>
            <person name="Wu L."/>
            <person name="Ma J."/>
        </authorList>
    </citation>
    <scope>NUCLEOTIDE SEQUENCE [LARGE SCALE GENOMIC DNA]</scope>
    <source>
        <strain evidence="3">CCUG 61485</strain>
    </source>
</reference>